<keyword evidence="1" id="KW-0004">4Fe-4S</keyword>
<keyword evidence="4" id="KW-0408">Iron</keyword>
<reference evidence="6 7" key="1">
    <citation type="journal article" date="2016" name="Front. Microbiol.">
        <title>Genomic Resource of Rice Seed Associated Bacteria.</title>
        <authorList>
            <person name="Midha S."/>
            <person name="Bansal K."/>
            <person name="Sharma S."/>
            <person name="Kumar N."/>
            <person name="Patil P.P."/>
            <person name="Chaudhry V."/>
            <person name="Patil P.B."/>
        </authorList>
    </citation>
    <scope>NUCLEOTIDE SEQUENCE [LARGE SCALE GENOMIC DNA]</scope>
    <source>
        <strain evidence="6 7">NS331</strain>
    </source>
</reference>
<dbReference type="PATRIC" id="fig|433924.3.peg.2644"/>
<comment type="caution">
    <text evidence="6">The sequence shown here is derived from an EMBL/GenBank/DDBJ whole genome shotgun (WGS) entry which is preliminary data.</text>
</comment>
<dbReference type="AlphaFoldDB" id="A0A147HCQ6"/>
<dbReference type="Proteomes" id="UP000072741">
    <property type="component" value="Unassembled WGS sequence"/>
</dbReference>
<evidence type="ECO:0000256" key="3">
    <source>
        <dbReference type="ARBA" id="ARBA00023002"/>
    </source>
</evidence>
<dbReference type="GO" id="GO:0016491">
    <property type="term" value="F:oxidoreductase activity"/>
    <property type="evidence" value="ECO:0007669"/>
    <property type="project" value="UniProtKB-KW"/>
</dbReference>
<evidence type="ECO:0000256" key="5">
    <source>
        <dbReference type="ARBA" id="ARBA00023014"/>
    </source>
</evidence>
<evidence type="ECO:0000313" key="7">
    <source>
        <dbReference type="Proteomes" id="UP000072741"/>
    </source>
</evidence>
<organism evidence="6 7">
    <name type="scientific">Pseudacidovorax intermedius</name>
    <dbReference type="NCBI Taxonomy" id="433924"/>
    <lineage>
        <taxon>Bacteria</taxon>
        <taxon>Pseudomonadati</taxon>
        <taxon>Pseudomonadota</taxon>
        <taxon>Betaproteobacteria</taxon>
        <taxon>Burkholderiales</taxon>
        <taxon>Comamonadaceae</taxon>
        <taxon>Pseudacidovorax</taxon>
    </lineage>
</organism>
<evidence type="ECO:0000256" key="2">
    <source>
        <dbReference type="ARBA" id="ARBA00022723"/>
    </source>
</evidence>
<proteinExistence type="predicted"/>
<dbReference type="InterPro" id="IPR039650">
    <property type="entry name" value="HdrA-like"/>
</dbReference>
<dbReference type="SUPFAM" id="SSF51905">
    <property type="entry name" value="FAD/NAD(P)-binding domain"/>
    <property type="match status" value="1"/>
</dbReference>
<keyword evidence="2" id="KW-0479">Metal-binding</keyword>
<dbReference type="PANTHER" id="PTHR43498:SF1">
    <property type="entry name" value="COB--COM HETERODISULFIDE REDUCTASE IRON-SULFUR SUBUNIT A"/>
    <property type="match status" value="1"/>
</dbReference>
<evidence type="ECO:0000256" key="1">
    <source>
        <dbReference type="ARBA" id="ARBA00022485"/>
    </source>
</evidence>
<dbReference type="Gene3D" id="3.50.50.60">
    <property type="entry name" value="FAD/NAD(P)-binding domain"/>
    <property type="match status" value="1"/>
</dbReference>
<keyword evidence="7" id="KW-1185">Reference proteome</keyword>
<keyword evidence="3" id="KW-0560">Oxidoreductase</keyword>
<keyword evidence="5" id="KW-0411">Iron-sulfur</keyword>
<protein>
    <submittedName>
        <fullName evidence="6">FAD-dependent oxidoreductase</fullName>
    </submittedName>
</protein>
<name>A0A147HCQ6_9BURK</name>
<sequence length="438" mass="46522">MTPTTPNLAEAVPAIEADVLVCGGGVAGTVAAVAAARQGARTVLMERYGFLGGNATAGAVAQFNSWQTAAGRRVVAGLAQEVVDRLRDYGGAGEHHSFVMSTGHRMDRVEYAPELLKLVLDDLVREAGVQPLLHATLLDVQREGRRIASARVLTKGGPRTVRPQVLIDTSGDMDAMKHAGATFLELGEDEALQPATMMFRFGPIDFARLDAVSNEEKEAIARRGFEQGELARAALHLARDTFSDDGWFNISRLGIDATDPMALGRAEIEGRRQAWRAAAFLQRELPGCERGRLLNFGTQVGIRETRRVAGDHVLTAEELLRPEPFADAIAAGAYPIDIHPAAGGGLTYRSLGEAHAYRIPLRSLIPRGLDNALVAGRGISATHEALAAVRVMTICMAMGQAAGTAAAMAVRADGGADLRAIDVQALQRQLLADGACLA</sequence>
<dbReference type="OrthoDB" id="9777740at2"/>
<evidence type="ECO:0000256" key="4">
    <source>
        <dbReference type="ARBA" id="ARBA00023004"/>
    </source>
</evidence>
<dbReference type="RefSeq" id="WP_058640024.1">
    <property type="nucleotide sequence ID" value="NZ_LDSL01000003.1"/>
</dbReference>
<dbReference type="EMBL" id="LDSL01000003">
    <property type="protein sequence ID" value="KTT27934.1"/>
    <property type="molecule type" value="Genomic_DNA"/>
</dbReference>
<dbReference type="Pfam" id="PF12831">
    <property type="entry name" value="FAD_oxidored"/>
    <property type="match status" value="1"/>
</dbReference>
<dbReference type="InterPro" id="IPR036188">
    <property type="entry name" value="FAD/NAD-bd_sf"/>
</dbReference>
<dbReference type="GO" id="GO:0046872">
    <property type="term" value="F:metal ion binding"/>
    <property type="evidence" value="ECO:0007669"/>
    <property type="project" value="UniProtKB-KW"/>
</dbReference>
<dbReference type="GO" id="GO:0051539">
    <property type="term" value="F:4 iron, 4 sulfur cluster binding"/>
    <property type="evidence" value="ECO:0007669"/>
    <property type="project" value="UniProtKB-KW"/>
</dbReference>
<dbReference type="PANTHER" id="PTHR43498">
    <property type="entry name" value="FERREDOXIN:COB-COM HETERODISULFIDE REDUCTASE SUBUNIT A"/>
    <property type="match status" value="1"/>
</dbReference>
<gene>
    <name evidence="6" type="ORF">NS331_00265</name>
</gene>
<accession>A0A147HCQ6</accession>
<evidence type="ECO:0000313" key="6">
    <source>
        <dbReference type="EMBL" id="KTT27934.1"/>
    </source>
</evidence>